<protein>
    <recommendedName>
        <fullName evidence="4">Nucleolar protein 58/56 N-terminal domain-containing protein</fullName>
    </recommendedName>
</protein>
<feature type="non-terminal residue" evidence="2">
    <location>
        <position position="1"/>
    </location>
</feature>
<proteinExistence type="predicted"/>
<comment type="caution">
    <text evidence="2">The sequence shown here is derived from an EMBL/GenBank/DDBJ whole genome shotgun (WGS) entry which is preliminary data.</text>
</comment>
<dbReference type="PANTHER" id="PTHR10894">
    <property type="entry name" value="NUCLEOLAR PROTEIN 5 NUCLEOLAR PROTEIN NOP5 NOP58"/>
    <property type="match status" value="1"/>
</dbReference>
<keyword evidence="3" id="KW-1185">Reference proteome</keyword>
<dbReference type="Gramene" id="TVU31674">
    <property type="protein sequence ID" value="TVU31674"/>
    <property type="gene ID" value="EJB05_23372"/>
</dbReference>
<sequence length="425" mass="47596">MHPHTAYARAREHTAKAAQMNRYQNGIARIRTPSTIATKGKANRGMGISMGKPNRTSSYAAAPNSRDDDGGDASTHEAPLPPRQAGAAGRRNQPTQDGATWPKEKPAYSPPPATWERQCGKHRGIPPQHSLSAIGARLGDHGLIMILFETPSGFAIFYGNGISLYEPGAMEVVWQKDFQIFKDKSNAINLDTGLNDQLSKMLLKWRRPGQKLAVGKHEYRTIIEASLGIPCLCDEPVMEVMLGIRILMHILVPEEKSELANEHRFQISQGLKMLLNRYGFNVDPEMVNVDIMETACALLDCEHCLEKNSLTLRWASEHFEEVSSINSQDWDLLKIATALKMVCYPEEEIVFGNPHEMFSADELSRLVTDAHKYDGRLMKGTCLSLYDEMVFAHEVRSTCKKLLASLVKEAKEAYEHKQAEVRRKP</sequence>
<evidence type="ECO:0000313" key="2">
    <source>
        <dbReference type="EMBL" id="TVU31674.1"/>
    </source>
</evidence>
<dbReference type="OrthoDB" id="593392at2759"/>
<dbReference type="EMBL" id="RWGY01000011">
    <property type="protein sequence ID" value="TVU31674.1"/>
    <property type="molecule type" value="Genomic_DNA"/>
</dbReference>
<dbReference type="PANTHER" id="PTHR10894:SF24">
    <property type="entry name" value="OS02G0511800 PROTEIN"/>
    <property type="match status" value="1"/>
</dbReference>
<reference evidence="2 3" key="1">
    <citation type="journal article" date="2019" name="Sci. Rep.">
        <title>A high-quality genome of Eragrostis curvula grass provides insights into Poaceae evolution and supports new strategies to enhance forage quality.</title>
        <authorList>
            <person name="Carballo J."/>
            <person name="Santos B.A.C.M."/>
            <person name="Zappacosta D."/>
            <person name="Garbus I."/>
            <person name="Selva J.P."/>
            <person name="Gallo C.A."/>
            <person name="Diaz A."/>
            <person name="Albertini E."/>
            <person name="Caccamo M."/>
            <person name="Echenique V."/>
        </authorList>
    </citation>
    <scope>NUCLEOTIDE SEQUENCE [LARGE SCALE GENOMIC DNA]</scope>
    <source>
        <strain evidence="3">cv. Victoria</strain>
        <tissue evidence="2">Leaf</tissue>
    </source>
</reference>
<dbReference type="Proteomes" id="UP000324897">
    <property type="component" value="Chromosome 1"/>
</dbReference>
<evidence type="ECO:0000256" key="1">
    <source>
        <dbReference type="SAM" id="MobiDB-lite"/>
    </source>
</evidence>
<organism evidence="2 3">
    <name type="scientific">Eragrostis curvula</name>
    <name type="common">weeping love grass</name>
    <dbReference type="NCBI Taxonomy" id="38414"/>
    <lineage>
        <taxon>Eukaryota</taxon>
        <taxon>Viridiplantae</taxon>
        <taxon>Streptophyta</taxon>
        <taxon>Embryophyta</taxon>
        <taxon>Tracheophyta</taxon>
        <taxon>Spermatophyta</taxon>
        <taxon>Magnoliopsida</taxon>
        <taxon>Liliopsida</taxon>
        <taxon>Poales</taxon>
        <taxon>Poaceae</taxon>
        <taxon>PACMAD clade</taxon>
        <taxon>Chloridoideae</taxon>
        <taxon>Eragrostideae</taxon>
        <taxon>Eragrostidinae</taxon>
        <taxon>Eragrostis</taxon>
    </lineage>
</organism>
<accession>A0A5J9V848</accession>
<dbReference type="GO" id="GO:0030515">
    <property type="term" value="F:snoRNA binding"/>
    <property type="evidence" value="ECO:0007669"/>
    <property type="project" value="InterPro"/>
</dbReference>
<dbReference type="AlphaFoldDB" id="A0A5J9V848"/>
<dbReference type="InterPro" id="IPR045056">
    <property type="entry name" value="Nop56/Nop58"/>
</dbReference>
<name>A0A5J9V848_9POAL</name>
<evidence type="ECO:0000313" key="3">
    <source>
        <dbReference type="Proteomes" id="UP000324897"/>
    </source>
</evidence>
<dbReference type="GO" id="GO:0032040">
    <property type="term" value="C:small-subunit processome"/>
    <property type="evidence" value="ECO:0007669"/>
    <property type="project" value="InterPro"/>
</dbReference>
<feature type="region of interest" description="Disordered" evidence="1">
    <location>
        <begin position="34"/>
        <end position="112"/>
    </location>
</feature>
<gene>
    <name evidence="2" type="ORF">EJB05_23372</name>
</gene>
<evidence type="ECO:0008006" key="4">
    <source>
        <dbReference type="Google" id="ProtNLM"/>
    </source>
</evidence>
<dbReference type="GO" id="GO:0031428">
    <property type="term" value="C:box C/D methylation guide snoRNP complex"/>
    <property type="evidence" value="ECO:0007669"/>
    <property type="project" value="InterPro"/>
</dbReference>